<dbReference type="InterPro" id="IPR050095">
    <property type="entry name" value="ECF_ABC_transporter_ATP-bd"/>
</dbReference>
<dbReference type="SUPFAM" id="SSF52540">
    <property type="entry name" value="P-loop containing nucleoside triphosphate hydrolases"/>
    <property type="match status" value="1"/>
</dbReference>
<dbReference type="Proteomes" id="UP000000417">
    <property type="component" value="Chromosome"/>
</dbReference>
<dbReference type="CDD" id="cd03225">
    <property type="entry name" value="ABC_cobalt_CbiO_domain1"/>
    <property type="match status" value="1"/>
</dbReference>
<keyword evidence="3" id="KW-0813">Transport</keyword>
<evidence type="ECO:0000259" key="9">
    <source>
        <dbReference type="PROSITE" id="PS50893"/>
    </source>
</evidence>
<keyword evidence="6 10" id="KW-0067">ATP-binding</keyword>
<dbReference type="KEGG" id="sth:STH2159"/>
<reference evidence="10 11" key="1">
    <citation type="journal article" date="2004" name="Nucleic Acids Res.">
        <title>Genome sequence of Symbiobacterium thermophilum, an uncultivable bacterium that depends on microbial commensalism.</title>
        <authorList>
            <person name="Ueda K."/>
            <person name="Yamashita A."/>
            <person name="Ishikawa J."/>
            <person name="Shimada M."/>
            <person name="Watsuji T."/>
            <person name="Morimura K."/>
            <person name="Ikeda H."/>
            <person name="Hattori M."/>
            <person name="Beppu T."/>
        </authorList>
    </citation>
    <scope>NUCLEOTIDE SEQUENCE [LARGE SCALE GENOMIC DNA]</scope>
    <source>
        <strain evidence="11">T / IAM 14863</strain>
    </source>
</reference>
<dbReference type="InterPro" id="IPR015856">
    <property type="entry name" value="ABC_transpr_CbiO/EcfA_su"/>
</dbReference>
<name>Q67ME9_SYMTH</name>
<dbReference type="RefSeq" id="WP_011196284.1">
    <property type="nucleotide sequence ID" value="NC_006177.1"/>
</dbReference>
<feature type="domain" description="ABC transporter" evidence="9">
    <location>
        <begin position="7"/>
        <end position="239"/>
    </location>
</feature>
<dbReference type="GO" id="GO:0042626">
    <property type="term" value="F:ATPase-coupled transmembrane transporter activity"/>
    <property type="evidence" value="ECO:0007669"/>
    <property type="project" value="TreeGrafter"/>
</dbReference>
<evidence type="ECO:0000256" key="4">
    <source>
        <dbReference type="ARBA" id="ARBA00022475"/>
    </source>
</evidence>
<dbReference type="Gene3D" id="3.40.50.300">
    <property type="entry name" value="P-loop containing nucleotide triphosphate hydrolases"/>
    <property type="match status" value="1"/>
</dbReference>
<dbReference type="PANTHER" id="PTHR43553:SF24">
    <property type="entry name" value="ENERGY-COUPLING FACTOR TRANSPORTER ATP-BINDING PROTEIN ECFA1"/>
    <property type="match status" value="1"/>
</dbReference>
<protein>
    <submittedName>
        <fullName evidence="10">Cobalt ABC transporter ATP-binding protein</fullName>
    </submittedName>
</protein>
<gene>
    <name evidence="10" type="ordered locus">STH2159</name>
</gene>
<evidence type="ECO:0000256" key="1">
    <source>
        <dbReference type="ARBA" id="ARBA00004202"/>
    </source>
</evidence>
<dbReference type="PROSITE" id="PS50893">
    <property type="entry name" value="ABC_TRANSPORTER_2"/>
    <property type="match status" value="1"/>
</dbReference>
<dbReference type="InterPro" id="IPR003593">
    <property type="entry name" value="AAA+_ATPase"/>
</dbReference>
<proteinExistence type="inferred from homology"/>
<dbReference type="FunFam" id="3.40.50.300:FF:000224">
    <property type="entry name" value="Energy-coupling factor transporter ATP-binding protein EcfA"/>
    <property type="match status" value="1"/>
</dbReference>
<dbReference type="EMBL" id="AP006840">
    <property type="protein sequence ID" value="BAD41144.1"/>
    <property type="molecule type" value="Genomic_DNA"/>
</dbReference>
<keyword evidence="11" id="KW-1185">Reference proteome</keyword>
<dbReference type="InterPro" id="IPR003439">
    <property type="entry name" value="ABC_transporter-like_ATP-bd"/>
</dbReference>
<evidence type="ECO:0000256" key="5">
    <source>
        <dbReference type="ARBA" id="ARBA00022741"/>
    </source>
</evidence>
<dbReference type="SMART" id="SM00382">
    <property type="entry name" value="AAA"/>
    <property type="match status" value="1"/>
</dbReference>
<evidence type="ECO:0000313" key="10">
    <source>
        <dbReference type="EMBL" id="BAD41144.1"/>
    </source>
</evidence>
<evidence type="ECO:0000313" key="11">
    <source>
        <dbReference type="Proteomes" id="UP000000417"/>
    </source>
</evidence>
<accession>Q67ME9</accession>
<dbReference type="PANTHER" id="PTHR43553">
    <property type="entry name" value="HEAVY METAL TRANSPORTER"/>
    <property type="match status" value="1"/>
</dbReference>
<dbReference type="Pfam" id="PF00005">
    <property type="entry name" value="ABC_tran"/>
    <property type="match status" value="1"/>
</dbReference>
<dbReference type="GO" id="GO:0043190">
    <property type="term" value="C:ATP-binding cassette (ABC) transporter complex"/>
    <property type="evidence" value="ECO:0007669"/>
    <property type="project" value="TreeGrafter"/>
</dbReference>
<evidence type="ECO:0000256" key="8">
    <source>
        <dbReference type="ARBA" id="ARBA00023136"/>
    </source>
</evidence>
<dbReference type="GO" id="GO:0016887">
    <property type="term" value="F:ATP hydrolysis activity"/>
    <property type="evidence" value="ECO:0007669"/>
    <property type="project" value="InterPro"/>
</dbReference>
<dbReference type="HOGENOM" id="CLU_000604_1_22_9"/>
<dbReference type="GO" id="GO:0005524">
    <property type="term" value="F:ATP binding"/>
    <property type="evidence" value="ECO:0007669"/>
    <property type="project" value="UniProtKB-KW"/>
</dbReference>
<sequence length="274" mass="29634">MSGLAEIIVRDLRFHYTPGVEVLRGIDLTLTPGSVAIIGQNGAGKSTFVRLLNGLLKPTGGEVLVDGVSTRSTTVATMARKVGLVFQNPSDQLFKSRVLDEVMFGPLNLGLSPEEARRRAEQALERVGLTGVEQHNPYDLGLAERKLVTIAGVLAMDTPVVILDEPTIAQDVNGVRQIGEIVTWLQAQGRTVITITHDMDFVARYFQRVLVFQDGQVLADGTAQEIFAQPDLLRKAGLEPPPITLLGQGLGLPDPPLTVEAFVARVRALQARKS</sequence>
<keyword evidence="4" id="KW-1003">Cell membrane</keyword>
<dbReference type="AlphaFoldDB" id="Q67ME9"/>
<dbReference type="STRING" id="292459.STH2159"/>
<comment type="similarity">
    <text evidence="2">Belongs to the ABC transporter superfamily.</text>
</comment>
<comment type="subcellular location">
    <subcellularLocation>
        <location evidence="1">Cell membrane</location>
        <topology evidence="1">Peripheral membrane protein</topology>
    </subcellularLocation>
</comment>
<dbReference type="eggNOG" id="COG1122">
    <property type="taxonomic scope" value="Bacteria"/>
</dbReference>
<keyword evidence="7" id="KW-1278">Translocase</keyword>
<keyword evidence="8" id="KW-0472">Membrane</keyword>
<evidence type="ECO:0000256" key="3">
    <source>
        <dbReference type="ARBA" id="ARBA00022448"/>
    </source>
</evidence>
<organism evidence="10 11">
    <name type="scientific">Symbiobacterium thermophilum (strain DSM 24528 / JCM 14929 / IAM 14863 / T)</name>
    <dbReference type="NCBI Taxonomy" id="292459"/>
    <lineage>
        <taxon>Bacteria</taxon>
        <taxon>Bacillati</taxon>
        <taxon>Bacillota</taxon>
        <taxon>Clostridia</taxon>
        <taxon>Eubacteriales</taxon>
        <taxon>Symbiobacteriaceae</taxon>
        <taxon>Symbiobacterium</taxon>
    </lineage>
</organism>
<dbReference type="InterPro" id="IPR027417">
    <property type="entry name" value="P-loop_NTPase"/>
</dbReference>
<evidence type="ECO:0000256" key="6">
    <source>
        <dbReference type="ARBA" id="ARBA00022840"/>
    </source>
</evidence>
<evidence type="ECO:0000256" key="7">
    <source>
        <dbReference type="ARBA" id="ARBA00022967"/>
    </source>
</evidence>
<keyword evidence="5" id="KW-0547">Nucleotide-binding</keyword>
<evidence type="ECO:0000256" key="2">
    <source>
        <dbReference type="ARBA" id="ARBA00005417"/>
    </source>
</evidence>